<accession>A0A7S3J1C4</accession>
<evidence type="ECO:0000313" key="1">
    <source>
        <dbReference type="EMBL" id="CAE0343211.1"/>
    </source>
</evidence>
<dbReference type="EMBL" id="HBII01004691">
    <property type="protein sequence ID" value="CAE0343212.1"/>
    <property type="molecule type" value="Transcribed_RNA"/>
</dbReference>
<name>A0A7S3J1C4_9SPIT</name>
<gene>
    <name evidence="1" type="ORF">EHAR0213_LOCUS2118</name>
    <name evidence="2" type="ORF">EHAR0213_LOCUS2119</name>
</gene>
<organism evidence="1">
    <name type="scientific">Euplotes harpa</name>
    <dbReference type="NCBI Taxonomy" id="151035"/>
    <lineage>
        <taxon>Eukaryota</taxon>
        <taxon>Sar</taxon>
        <taxon>Alveolata</taxon>
        <taxon>Ciliophora</taxon>
        <taxon>Intramacronucleata</taxon>
        <taxon>Spirotrichea</taxon>
        <taxon>Hypotrichia</taxon>
        <taxon>Euplotida</taxon>
        <taxon>Euplotidae</taxon>
        <taxon>Euplotes</taxon>
    </lineage>
</organism>
<proteinExistence type="predicted"/>
<protein>
    <submittedName>
        <fullName evidence="1">Uncharacterized protein</fullName>
    </submittedName>
</protein>
<dbReference type="AlphaFoldDB" id="A0A7S3J1C4"/>
<reference evidence="1" key="1">
    <citation type="submission" date="2021-01" db="EMBL/GenBank/DDBJ databases">
        <authorList>
            <person name="Corre E."/>
            <person name="Pelletier E."/>
            <person name="Niang G."/>
            <person name="Scheremetjew M."/>
            <person name="Finn R."/>
            <person name="Kale V."/>
            <person name="Holt S."/>
            <person name="Cochrane G."/>
            <person name="Meng A."/>
            <person name="Brown T."/>
            <person name="Cohen L."/>
        </authorList>
    </citation>
    <scope>NUCLEOTIDE SEQUENCE</scope>
    <source>
        <strain evidence="1">FSP1.4</strain>
    </source>
</reference>
<sequence length="109" mass="13234">MTADQIQAFEKEYYGCHERYYFLVKEAKESKFRGLSSPMLLKEKLYQIRFAKREHFQSDFLFEECDYEKESTIRGRSGLTQKNSRNLMNICKHRKTLSDRKRLINCLKY</sequence>
<evidence type="ECO:0000313" key="2">
    <source>
        <dbReference type="EMBL" id="CAE0343212.1"/>
    </source>
</evidence>
<dbReference type="EMBL" id="HBII01004690">
    <property type="protein sequence ID" value="CAE0343211.1"/>
    <property type="molecule type" value="Transcribed_RNA"/>
</dbReference>